<keyword evidence="1" id="KW-0472">Membrane</keyword>
<gene>
    <name evidence="2" type="ORF">SAMN02194393_02222</name>
</gene>
<keyword evidence="1" id="KW-1133">Transmembrane helix</keyword>
<reference evidence="2 3" key="1">
    <citation type="submission" date="2017-02" db="EMBL/GenBank/DDBJ databases">
        <authorList>
            <person name="Peterson S.W."/>
        </authorList>
    </citation>
    <scope>NUCLEOTIDE SEQUENCE [LARGE SCALE GENOMIC DNA]</scope>
    <source>
        <strain evidence="2 3">M1</strain>
    </source>
</reference>
<evidence type="ECO:0000313" key="2">
    <source>
        <dbReference type="EMBL" id="SKC69200.1"/>
    </source>
</evidence>
<name>A0A1T5KZX8_9FIRM</name>
<feature type="transmembrane region" description="Helical" evidence="1">
    <location>
        <begin position="71"/>
        <end position="91"/>
    </location>
</feature>
<feature type="transmembrane region" description="Helical" evidence="1">
    <location>
        <begin position="7"/>
        <end position="25"/>
    </location>
</feature>
<dbReference type="AlphaFoldDB" id="A0A1T5KZX8"/>
<protein>
    <submittedName>
        <fullName evidence="2">Uncharacterized protein</fullName>
    </submittedName>
</protein>
<proteinExistence type="predicted"/>
<accession>A0A1T5KZX8</accession>
<dbReference type="Proteomes" id="UP000190285">
    <property type="component" value="Unassembled WGS sequence"/>
</dbReference>
<keyword evidence="1" id="KW-0812">Transmembrane</keyword>
<keyword evidence="3" id="KW-1185">Reference proteome</keyword>
<organism evidence="2 3">
    <name type="scientific">Maledivibacter halophilus</name>
    <dbReference type="NCBI Taxonomy" id="36842"/>
    <lineage>
        <taxon>Bacteria</taxon>
        <taxon>Bacillati</taxon>
        <taxon>Bacillota</taxon>
        <taxon>Clostridia</taxon>
        <taxon>Peptostreptococcales</taxon>
        <taxon>Caminicellaceae</taxon>
        <taxon>Maledivibacter</taxon>
    </lineage>
</organism>
<evidence type="ECO:0000313" key="3">
    <source>
        <dbReference type="Proteomes" id="UP000190285"/>
    </source>
</evidence>
<dbReference type="EMBL" id="FUZT01000005">
    <property type="protein sequence ID" value="SKC69200.1"/>
    <property type="molecule type" value="Genomic_DNA"/>
</dbReference>
<sequence length="108" mass="12893">MKRLFKSFTFYFMLFSILLIYNQYIGYDSKNIILISFNVILNNLFKIDSFREIINSGPTIKTNTLFGETSVYLYICHFITFIIYGLFLDFIKRLLLKTMIEDLPDKDK</sequence>
<evidence type="ECO:0000256" key="1">
    <source>
        <dbReference type="SAM" id="Phobius"/>
    </source>
</evidence>